<dbReference type="CDD" id="cd06138">
    <property type="entry name" value="ExoI_N"/>
    <property type="match status" value="1"/>
</dbReference>
<dbReference type="Pfam" id="PF26016">
    <property type="entry name" value="ExoI_C"/>
    <property type="match status" value="1"/>
</dbReference>
<keyword evidence="6 13" id="KW-0227">DNA damage</keyword>
<dbReference type="GO" id="GO:0008310">
    <property type="term" value="F:single-stranded DNA 3'-5' DNA exonuclease activity"/>
    <property type="evidence" value="ECO:0007669"/>
    <property type="project" value="UniProtKB-EC"/>
</dbReference>
<feature type="binding site" evidence="15">
    <location>
        <position position="10"/>
    </location>
    <ligand>
        <name>Mg(2+)</name>
        <dbReference type="ChEBI" id="CHEBI:18420"/>
        <label>1</label>
    </ligand>
</feature>
<dbReference type="GO" id="GO:0006281">
    <property type="term" value="P:DNA repair"/>
    <property type="evidence" value="ECO:0007669"/>
    <property type="project" value="UniProtKB-KW"/>
</dbReference>
<comment type="cofactor">
    <cofactor evidence="15">
        <name>Mg(2+)</name>
        <dbReference type="ChEBI" id="CHEBI:18420"/>
    </cofactor>
    <text evidence="15">Binds 2 Mg(2+) ions per monomer.</text>
</comment>
<dbReference type="AlphaFoldDB" id="A0A368NQ11"/>
<evidence type="ECO:0000256" key="6">
    <source>
        <dbReference type="ARBA" id="ARBA00022763"/>
    </source>
</evidence>
<dbReference type="Pfam" id="PF00929">
    <property type="entry name" value="RNase_T"/>
    <property type="match status" value="1"/>
</dbReference>
<keyword evidence="19" id="KW-1185">Reference proteome</keyword>
<evidence type="ECO:0000256" key="10">
    <source>
        <dbReference type="ARBA" id="ARBA00023125"/>
    </source>
</evidence>
<evidence type="ECO:0000313" key="18">
    <source>
        <dbReference type="EMBL" id="RCU52632.1"/>
    </source>
</evidence>
<protein>
    <recommendedName>
        <fullName evidence="3 13">Exodeoxyribonuclease I</fullName>
        <ecNumber evidence="2 13">3.1.11.1</ecNumber>
    </recommendedName>
</protein>
<evidence type="ECO:0000256" key="15">
    <source>
        <dbReference type="PIRSR" id="PIRSR000977-2"/>
    </source>
</evidence>
<dbReference type="PIRSF" id="PIRSF000977">
    <property type="entry name" value="Exodeoxyribonuclease_I"/>
    <property type="match status" value="1"/>
</dbReference>
<keyword evidence="9 15" id="KW-0460">Magnesium</keyword>
<dbReference type="EC" id="3.1.11.1" evidence="2 13"/>
<sequence>MKQNTILWHDYETFGADPKRDRPVQFAAIRTDEDLNEIDDPLMFYCAPADDVLPAPMACLVTGITPQLALANGIPEVEFIKQVNAAFSVPGTCSAGYNTIRFDDEVTRNTLYRNLMDPYAREWKNGNSRWDIIDMVRTCYALRPEGIEWPTREDGTPSFKLEHLTAANGLAHGQAHDALSDVRATIAMAKLIKEKQPRLYDYLYGLRSKQELAKLIDVVKMQPLLHVSSKIPAAQGCCSWVLPLMFHPTNKNSIVVADLNCDPTPLLKMSTEQVLEALYAKADAGLYRPPLKLVHLNKCPVLAPAKMLTAENAERLGIDRDACLQHLSWWRSNAQIKHTLSDVYEAPYEGHVDDVDLNLYQGFASNHDKATMEVIHQTKVEDLPAITPNFEDPQLAELFFRFKARNYPHLLSEQEQLRWQAFREKRLAAPNPYALDIQTFSHELEELAMEHQNNEKKMAILHALYDYAQSL</sequence>
<evidence type="ECO:0000256" key="12">
    <source>
        <dbReference type="ARBA" id="ARBA00046792"/>
    </source>
</evidence>
<feature type="binding site" evidence="15">
    <location>
        <position position="181"/>
    </location>
    <ligand>
        <name>Mg(2+)</name>
        <dbReference type="ChEBI" id="CHEBI:18420"/>
        <label>2</label>
    </ligand>
</feature>
<evidence type="ECO:0000256" key="14">
    <source>
        <dbReference type="PIRSR" id="PIRSR000977-1"/>
    </source>
</evidence>
<dbReference type="Pfam" id="PF08411">
    <property type="entry name" value="ExoI_SH3"/>
    <property type="match status" value="1"/>
</dbReference>
<dbReference type="RefSeq" id="WP_114336540.1">
    <property type="nucleotide sequence ID" value="NZ_QPID01000001.1"/>
</dbReference>
<feature type="binding site" evidence="14">
    <location>
        <position position="160"/>
    </location>
    <ligand>
        <name>substrate</name>
    </ligand>
</feature>
<evidence type="ECO:0000313" key="19">
    <source>
        <dbReference type="Proteomes" id="UP000252558"/>
    </source>
</evidence>
<evidence type="ECO:0000256" key="13">
    <source>
        <dbReference type="PIRNR" id="PIRNR000977"/>
    </source>
</evidence>
<reference evidence="18 19" key="1">
    <citation type="submission" date="2018-07" db="EMBL/GenBank/DDBJ databases">
        <title>Corallincola holothuriorum sp. nov., a new facultative anaerobe isolated from sea cucumber Apostichopus japonicus.</title>
        <authorList>
            <person name="Xia H."/>
        </authorList>
    </citation>
    <scope>NUCLEOTIDE SEQUENCE [LARGE SCALE GENOMIC DNA]</scope>
    <source>
        <strain evidence="18 19">C4</strain>
    </source>
</reference>
<comment type="subunit">
    <text evidence="12">Monomer. Interacts with ssb (via C-terminus); this interaction stimulates the exonuclease activity by recruiting the enzyme to its substrate.</text>
</comment>
<evidence type="ECO:0000256" key="2">
    <source>
        <dbReference type="ARBA" id="ARBA00012108"/>
    </source>
</evidence>
<dbReference type="GO" id="GO:0003677">
    <property type="term" value="F:DNA binding"/>
    <property type="evidence" value="ECO:0007669"/>
    <property type="project" value="UniProtKB-KW"/>
</dbReference>
<dbReference type="SUPFAM" id="SSF53098">
    <property type="entry name" value="Ribonuclease H-like"/>
    <property type="match status" value="1"/>
</dbReference>
<dbReference type="OrthoDB" id="9763470at2"/>
<dbReference type="InterPro" id="IPR012337">
    <property type="entry name" value="RNaseH-like_sf"/>
</dbReference>
<dbReference type="InterPro" id="IPR058561">
    <property type="entry name" value="Exonuc_1_C"/>
</dbReference>
<evidence type="ECO:0000256" key="1">
    <source>
        <dbReference type="ARBA" id="ARBA00000563"/>
    </source>
</evidence>
<dbReference type="InterPro" id="IPR013520">
    <property type="entry name" value="Ribonucl_H"/>
</dbReference>
<keyword evidence="7 13" id="KW-0378">Hydrolase</keyword>
<dbReference type="NCBIfam" id="NF008746">
    <property type="entry name" value="PRK11779.1"/>
    <property type="match status" value="1"/>
</dbReference>
<proteinExistence type="predicted"/>
<gene>
    <name evidence="18" type="ORF">DU002_01280</name>
</gene>
<dbReference type="FunFam" id="3.30.420.10:FF:000033">
    <property type="entry name" value="Exodeoxyribonuclease I"/>
    <property type="match status" value="1"/>
</dbReference>
<evidence type="ECO:0000256" key="3">
    <source>
        <dbReference type="ARBA" id="ARBA00019900"/>
    </source>
</evidence>
<dbReference type="Proteomes" id="UP000252558">
    <property type="component" value="Unassembled WGS sequence"/>
</dbReference>
<dbReference type="EMBL" id="QPID01000001">
    <property type="protein sequence ID" value="RCU52632.1"/>
    <property type="molecule type" value="Genomic_DNA"/>
</dbReference>
<dbReference type="InterPro" id="IPR038649">
    <property type="entry name" value="EXOI_SH3_sf"/>
</dbReference>
<dbReference type="Gene3D" id="1.10.287.1240">
    <property type="match status" value="1"/>
</dbReference>
<evidence type="ECO:0000259" key="16">
    <source>
        <dbReference type="PROSITE" id="PS51784"/>
    </source>
</evidence>
<organism evidence="18 19">
    <name type="scientific">Corallincola holothuriorum</name>
    <dbReference type="NCBI Taxonomy" id="2282215"/>
    <lineage>
        <taxon>Bacteria</taxon>
        <taxon>Pseudomonadati</taxon>
        <taxon>Pseudomonadota</taxon>
        <taxon>Gammaproteobacteria</taxon>
        <taxon>Alteromonadales</taxon>
        <taxon>Psychromonadaceae</taxon>
        <taxon>Corallincola</taxon>
    </lineage>
</organism>
<keyword evidence="11 13" id="KW-0234">DNA repair</keyword>
<evidence type="ECO:0000256" key="9">
    <source>
        <dbReference type="ARBA" id="ARBA00022842"/>
    </source>
</evidence>
<evidence type="ECO:0000256" key="8">
    <source>
        <dbReference type="ARBA" id="ARBA00022839"/>
    </source>
</evidence>
<evidence type="ECO:0000256" key="5">
    <source>
        <dbReference type="ARBA" id="ARBA00022723"/>
    </source>
</evidence>
<dbReference type="Gene3D" id="1.20.1280.70">
    <property type="entry name" value="Exonuclease ExoI, domain 3"/>
    <property type="match status" value="1"/>
</dbReference>
<feature type="domain" description="ExoI C-terminal" evidence="17">
    <location>
        <begin position="351"/>
        <end position="471"/>
    </location>
</feature>
<accession>A0A368NQ11</accession>
<keyword evidence="5 15" id="KW-0479">Metal-binding</keyword>
<evidence type="ECO:0000259" key="17">
    <source>
        <dbReference type="PROSITE" id="PS51785"/>
    </source>
</evidence>
<comment type="catalytic activity">
    <reaction evidence="1 13">
        <text>Exonucleolytic cleavage in the 3'- to 5'-direction to yield nucleoside 5'-phosphates.</text>
        <dbReference type="EC" id="3.1.11.1"/>
    </reaction>
</comment>
<dbReference type="GO" id="GO:0046872">
    <property type="term" value="F:metal ion binding"/>
    <property type="evidence" value="ECO:0007669"/>
    <property type="project" value="UniProtKB-KW"/>
</dbReference>
<dbReference type="PROSITE" id="PS51785">
    <property type="entry name" value="EXOI_C"/>
    <property type="match status" value="1"/>
</dbReference>
<dbReference type="InterPro" id="IPR023607">
    <property type="entry name" value="Exodeoxyribonuclease_I"/>
</dbReference>
<keyword evidence="4 13" id="KW-0540">Nuclease</keyword>
<evidence type="ECO:0000256" key="7">
    <source>
        <dbReference type="ARBA" id="ARBA00022801"/>
    </source>
</evidence>
<dbReference type="PROSITE" id="PS51784">
    <property type="entry name" value="EXOI_SH3"/>
    <property type="match status" value="1"/>
</dbReference>
<keyword evidence="8 13" id="KW-0269">Exonuclease</keyword>
<evidence type="ECO:0000256" key="11">
    <source>
        <dbReference type="ARBA" id="ARBA00023204"/>
    </source>
</evidence>
<dbReference type="InterPro" id="IPR036397">
    <property type="entry name" value="RNaseH_sf"/>
</dbReference>
<dbReference type="Gene3D" id="3.30.420.10">
    <property type="entry name" value="Ribonuclease H-like superfamily/Ribonuclease H"/>
    <property type="match status" value="1"/>
</dbReference>
<dbReference type="InterPro" id="IPR013620">
    <property type="entry name" value="Exonuc_1_SH3"/>
</dbReference>
<feature type="binding site" evidence="14">
    <location>
        <position position="12"/>
    </location>
    <ligand>
        <name>substrate</name>
    </ligand>
</feature>
<keyword evidence="10" id="KW-0238">DNA-binding</keyword>
<feature type="domain" description="ExoI SH3-like" evidence="16">
    <location>
        <begin position="197"/>
        <end position="348"/>
    </location>
</feature>
<evidence type="ECO:0000256" key="4">
    <source>
        <dbReference type="ARBA" id="ARBA00022722"/>
    </source>
</evidence>
<feature type="binding site" evidence="15">
    <location>
        <position position="12"/>
    </location>
    <ligand>
        <name>Mg(2+)</name>
        <dbReference type="ChEBI" id="CHEBI:18420"/>
        <label>2</label>
    </ligand>
</feature>
<dbReference type="Gene3D" id="3.30.1520.20">
    <property type="entry name" value="Exonuclease ExoI, domain 2"/>
    <property type="match status" value="1"/>
</dbReference>
<name>A0A368NQ11_9GAMM</name>
<dbReference type="InterPro" id="IPR034747">
    <property type="entry name" value="EXOI_SH3"/>
</dbReference>
<comment type="caution">
    <text evidence="18">The sequence shown here is derived from an EMBL/GenBank/DDBJ whole genome shotgun (WGS) entry which is preliminary data.</text>
</comment>